<sequence>MPVQTRNERFASTQPDDFPAISARQLEWRLSPIDALSALVEGELDGGHYEVTVTGATHEWVPMATIAGSAGLPEDRISARAWSTTVDALHVLVDGEGDPVIIHRDIDGVRAGHLVLEFTPNTHRSVIIENRGGVALAENVEIIAHDGSNARVIHLNEWDNRALHAASHFVRIDKDAHVDHILISLGGAVQRVNPAITLSGVGSSIESYGLYFADAGRHIEHQVFVHHKAAQTKSNVLYKGALHGKGTRTVWVGDVLIGPDATGTDSYEANRNLILSDGARADSIPNLEIETGDIAGAGHASATGRLDDEHLFYLQARGITESEARRLVALGFLVDIVGHIGIPELEERLTATLAHALDAVEQSA</sequence>
<evidence type="ECO:0000259" key="1">
    <source>
        <dbReference type="Pfam" id="PF01458"/>
    </source>
</evidence>
<feature type="domain" description="SUF system FeS cluster assembly SufBD core" evidence="1">
    <location>
        <begin position="112"/>
        <end position="332"/>
    </location>
</feature>
<dbReference type="SUPFAM" id="SSF101960">
    <property type="entry name" value="Stabilizer of iron transporter SufD"/>
    <property type="match status" value="1"/>
</dbReference>
<proteinExistence type="predicted"/>
<dbReference type="InterPro" id="IPR055346">
    <property type="entry name" value="Fe-S_cluster_assembly_SufBD"/>
</dbReference>
<dbReference type="GO" id="GO:0016226">
    <property type="term" value="P:iron-sulfur cluster assembly"/>
    <property type="evidence" value="ECO:0007669"/>
    <property type="project" value="InterPro"/>
</dbReference>
<dbReference type="AlphaFoldDB" id="A0A6J6FZW5"/>
<reference evidence="2" key="1">
    <citation type="submission" date="2020-05" db="EMBL/GenBank/DDBJ databases">
        <authorList>
            <person name="Chiriac C."/>
            <person name="Salcher M."/>
            <person name="Ghai R."/>
            <person name="Kavagutti S V."/>
        </authorList>
    </citation>
    <scope>NUCLEOTIDE SEQUENCE</scope>
</reference>
<dbReference type="Pfam" id="PF01458">
    <property type="entry name" value="SUFBD_core"/>
    <property type="match status" value="1"/>
</dbReference>
<dbReference type="PANTHER" id="PTHR43575">
    <property type="entry name" value="PROTEIN ABCI7, CHLOROPLASTIC"/>
    <property type="match status" value="1"/>
</dbReference>
<accession>A0A6J6FZW5</accession>
<organism evidence="2">
    <name type="scientific">freshwater metagenome</name>
    <dbReference type="NCBI Taxonomy" id="449393"/>
    <lineage>
        <taxon>unclassified sequences</taxon>
        <taxon>metagenomes</taxon>
        <taxon>ecological metagenomes</taxon>
    </lineage>
</organism>
<gene>
    <name evidence="2" type="ORF">UFOPK1767_00901</name>
</gene>
<dbReference type="InterPro" id="IPR000825">
    <property type="entry name" value="SUF_FeS_clus_asmbl_SufBD_core"/>
</dbReference>
<dbReference type="EMBL" id="CAEZTZ010000136">
    <property type="protein sequence ID" value="CAB4590208.1"/>
    <property type="molecule type" value="Genomic_DNA"/>
</dbReference>
<dbReference type="InterPro" id="IPR037284">
    <property type="entry name" value="SUF_FeS_clus_asmbl_SufBD_sf"/>
</dbReference>
<protein>
    <submittedName>
        <fullName evidence="2">Unannotated protein</fullName>
    </submittedName>
</protein>
<name>A0A6J6FZW5_9ZZZZ</name>
<dbReference type="PANTHER" id="PTHR43575:SF1">
    <property type="entry name" value="PROTEIN ABCI7, CHLOROPLASTIC"/>
    <property type="match status" value="1"/>
</dbReference>
<evidence type="ECO:0000313" key="2">
    <source>
        <dbReference type="EMBL" id="CAB4590208.1"/>
    </source>
</evidence>